<dbReference type="PANTHER" id="PTHR42852">
    <property type="entry name" value="THIOL:DISULFIDE INTERCHANGE PROTEIN DSBE"/>
    <property type="match status" value="1"/>
</dbReference>
<dbReference type="PROSITE" id="PS51352">
    <property type="entry name" value="THIOREDOXIN_2"/>
    <property type="match status" value="1"/>
</dbReference>
<keyword evidence="7" id="KW-1185">Reference proteome</keyword>
<comment type="caution">
    <text evidence="6">The sequence shown here is derived from an EMBL/GenBank/DDBJ whole genome shotgun (WGS) entry which is preliminary data.</text>
</comment>
<comment type="subcellular location">
    <subcellularLocation>
        <location evidence="1">Cell envelope</location>
    </subcellularLocation>
</comment>
<keyword evidence="2" id="KW-0201">Cytochrome c-type biogenesis</keyword>
<evidence type="ECO:0000256" key="4">
    <source>
        <dbReference type="ARBA" id="ARBA00023284"/>
    </source>
</evidence>
<evidence type="ECO:0000313" key="7">
    <source>
        <dbReference type="Proteomes" id="UP000632828"/>
    </source>
</evidence>
<feature type="domain" description="Thioredoxin" evidence="5">
    <location>
        <begin position="27"/>
        <end position="169"/>
    </location>
</feature>
<dbReference type="PROSITE" id="PS00194">
    <property type="entry name" value="THIOREDOXIN_1"/>
    <property type="match status" value="1"/>
</dbReference>
<evidence type="ECO:0000256" key="2">
    <source>
        <dbReference type="ARBA" id="ARBA00022748"/>
    </source>
</evidence>
<evidence type="ECO:0000256" key="1">
    <source>
        <dbReference type="ARBA" id="ARBA00004196"/>
    </source>
</evidence>
<reference evidence="6" key="1">
    <citation type="submission" date="2020-09" db="EMBL/GenBank/DDBJ databases">
        <title>Pelobacter alkaliphilus sp. nov., a novel anaerobic arsenate-reducing bacterium from terrestrial mud volcano.</title>
        <authorList>
            <person name="Khomyakova M.A."/>
            <person name="Merkel A.Y."/>
            <person name="Slobodkin A.I."/>
        </authorList>
    </citation>
    <scope>NUCLEOTIDE SEQUENCE</scope>
    <source>
        <strain evidence="6">M08fum</strain>
    </source>
</reference>
<dbReference type="InterPro" id="IPR013766">
    <property type="entry name" value="Thioredoxin_domain"/>
</dbReference>
<dbReference type="Pfam" id="PF00578">
    <property type="entry name" value="AhpC-TSA"/>
    <property type="match status" value="1"/>
</dbReference>
<dbReference type="InterPro" id="IPR000866">
    <property type="entry name" value="AhpC/TSA"/>
</dbReference>
<dbReference type="InterPro" id="IPR050553">
    <property type="entry name" value="Thioredoxin_ResA/DsbE_sf"/>
</dbReference>
<dbReference type="Proteomes" id="UP000632828">
    <property type="component" value="Unassembled WGS sequence"/>
</dbReference>
<sequence length="169" mass="19265">MRYLVLVVLIVVLGFGVYIYFNLPTPVVVGDIAPDFQLLDTKGNTVTLSELRGKVVMVNFWATWCPSCKQEKPSMERLNKMMAEEDFVMLAINTEENGPSIVPDFLKRNPLDITVLYDDQGTVKQQYGVYKLPESFIINKNGIVDQKIIGPLDWSSQKTVEYFRHLTRG</sequence>
<dbReference type="InterPro" id="IPR036249">
    <property type="entry name" value="Thioredoxin-like_sf"/>
</dbReference>
<organism evidence="6 7">
    <name type="scientific">Pelovirga terrestris</name>
    <dbReference type="NCBI Taxonomy" id="2771352"/>
    <lineage>
        <taxon>Bacteria</taxon>
        <taxon>Pseudomonadati</taxon>
        <taxon>Thermodesulfobacteriota</taxon>
        <taxon>Desulfuromonadia</taxon>
        <taxon>Geobacterales</taxon>
        <taxon>Geobacteraceae</taxon>
        <taxon>Pelovirga</taxon>
    </lineage>
</organism>
<accession>A0A8J6R6P1</accession>
<dbReference type="EMBL" id="JACWUN010000017">
    <property type="protein sequence ID" value="MBD1401604.1"/>
    <property type="molecule type" value="Genomic_DNA"/>
</dbReference>
<dbReference type="Gene3D" id="3.40.30.10">
    <property type="entry name" value="Glutaredoxin"/>
    <property type="match status" value="1"/>
</dbReference>
<dbReference type="GO" id="GO:0017004">
    <property type="term" value="P:cytochrome complex assembly"/>
    <property type="evidence" value="ECO:0007669"/>
    <property type="project" value="UniProtKB-KW"/>
</dbReference>
<proteinExistence type="predicted"/>
<keyword evidence="3" id="KW-1015">Disulfide bond</keyword>
<dbReference type="GO" id="GO:0016209">
    <property type="term" value="F:antioxidant activity"/>
    <property type="evidence" value="ECO:0007669"/>
    <property type="project" value="InterPro"/>
</dbReference>
<dbReference type="AlphaFoldDB" id="A0A8J6R6P1"/>
<evidence type="ECO:0000259" key="5">
    <source>
        <dbReference type="PROSITE" id="PS51352"/>
    </source>
</evidence>
<dbReference type="RefSeq" id="WP_191157382.1">
    <property type="nucleotide sequence ID" value="NZ_JACWUN010000017.1"/>
</dbReference>
<name>A0A8J6R6P1_9BACT</name>
<dbReference type="GO" id="GO:0030313">
    <property type="term" value="C:cell envelope"/>
    <property type="evidence" value="ECO:0007669"/>
    <property type="project" value="UniProtKB-SubCell"/>
</dbReference>
<dbReference type="GO" id="GO:0016491">
    <property type="term" value="F:oxidoreductase activity"/>
    <property type="evidence" value="ECO:0007669"/>
    <property type="project" value="InterPro"/>
</dbReference>
<keyword evidence="4" id="KW-0676">Redox-active center</keyword>
<evidence type="ECO:0000313" key="6">
    <source>
        <dbReference type="EMBL" id="MBD1401604.1"/>
    </source>
</evidence>
<protein>
    <submittedName>
        <fullName evidence="6">TlpA family protein disulfide reductase</fullName>
    </submittedName>
</protein>
<gene>
    <name evidence="6" type="ORF">ICT70_13130</name>
</gene>
<dbReference type="CDD" id="cd02966">
    <property type="entry name" value="TlpA_like_family"/>
    <property type="match status" value="1"/>
</dbReference>
<dbReference type="PANTHER" id="PTHR42852:SF6">
    <property type="entry name" value="THIOL:DISULFIDE INTERCHANGE PROTEIN DSBE"/>
    <property type="match status" value="1"/>
</dbReference>
<dbReference type="InterPro" id="IPR017937">
    <property type="entry name" value="Thioredoxin_CS"/>
</dbReference>
<evidence type="ECO:0000256" key="3">
    <source>
        <dbReference type="ARBA" id="ARBA00023157"/>
    </source>
</evidence>
<dbReference type="SUPFAM" id="SSF52833">
    <property type="entry name" value="Thioredoxin-like"/>
    <property type="match status" value="1"/>
</dbReference>